<accession>C6LKA2</accession>
<dbReference type="EMBL" id="ACCL02000023">
    <property type="protein sequence ID" value="EET58983.1"/>
    <property type="molecule type" value="Genomic_DNA"/>
</dbReference>
<evidence type="ECO:0000313" key="1">
    <source>
        <dbReference type="EMBL" id="EET58983.1"/>
    </source>
</evidence>
<comment type="caution">
    <text evidence="1">The sequence shown here is derived from an EMBL/GenBank/DDBJ whole genome shotgun (WGS) entry which is preliminary data.</text>
</comment>
<evidence type="ECO:0000313" key="2">
    <source>
        <dbReference type="Proteomes" id="UP000005561"/>
    </source>
</evidence>
<reference evidence="1" key="1">
    <citation type="submission" date="2009-07" db="EMBL/GenBank/DDBJ databases">
        <authorList>
            <person name="Weinstock G."/>
            <person name="Sodergren E."/>
            <person name="Clifton S."/>
            <person name="Fulton L."/>
            <person name="Fulton B."/>
            <person name="Courtney L."/>
            <person name="Fronick C."/>
            <person name="Harrison M."/>
            <person name="Strong C."/>
            <person name="Farmer C."/>
            <person name="Delahaunty K."/>
            <person name="Markovic C."/>
            <person name="Hall O."/>
            <person name="Minx P."/>
            <person name="Tomlinson C."/>
            <person name="Mitreva M."/>
            <person name="Nelson J."/>
            <person name="Hou S."/>
            <person name="Wollam A."/>
            <person name="Pepin K.H."/>
            <person name="Johnson M."/>
            <person name="Bhonagiri V."/>
            <person name="Nash W.E."/>
            <person name="Warren W."/>
            <person name="Chinwalla A."/>
            <person name="Mardis E.R."/>
            <person name="Wilson R.K."/>
        </authorList>
    </citation>
    <scope>NUCLEOTIDE SEQUENCE [LARGE SCALE GENOMIC DNA]</scope>
    <source>
        <strain evidence="1">DSM 14469</strain>
    </source>
</reference>
<gene>
    <name evidence="1" type="ORF">BRYFOR_09089</name>
</gene>
<dbReference type="eggNOG" id="ENOG502ZCJG">
    <property type="taxonomic scope" value="Bacteria"/>
</dbReference>
<dbReference type="Proteomes" id="UP000005561">
    <property type="component" value="Unassembled WGS sequence"/>
</dbReference>
<organism evidence="1 2">
    <name type="scientific">Marvinbryantia formatexigens DSM 14469</name>
    <dbReference type="NCBI Taxonomy" id="478749"/>
    <lineage>
        <taxon>Bacteria</taxon>
        <taxon>Bacillati</taxon>
        <taxon>Bacillota</taxon>
        <taxon>Clostridia</taxon>
        <taxon>Lachnospirales</taxon>
        <taxon>Lachnospiraceae</taxon>
        <taxon>Marvinbryantia</taxon>
    </lineage>
</organism>
<dbReference type="STRING" id="168384.SAMN05660368_04126"/>
<protein>
    <submittedName>
        <fullName evidence="1">Uncharacterized protein</fullName>
    </submittedName>
</protein>
<sequence>MILDIQWKDIKDNLVNGHLYLLAKCTAETVYRLTKALGVSMENLLEPYMQKKERVDFEIYKSNVCHRVKELGDVDFIIETLEQDKVHAYYQRKWYPECFYLLAMVDYLSRTNDVPLCKEYDELRGYKLEETVYPAGVLSICAVSGNDDAKKRAKDASIPEFMRFNIVESEIRDVV</sequence>
<keyword evidence="2" id="KW-1185">Reference proteome</keyword>
<proteinExistence type="predicted"/>
<name>C6LKA2_9FIRM</name>
<dbReference type="AlphaFoldDB" id="C6LKA2"/>